<dbReference type="Pfam" id="PF04299">
    <property type="entry name" value="FMN_bind_2"/>
    <property type="match status" value="1"/>
</dbReference>
<dbReference type="GeneID" id="40723349"/>
<dbReference type="PANTHER" id="PTHR35802">
    <property type="entry name" value="PROTEASE SYNTHASE AND SPORULATION PROTEIN PAI 2"/>
    <property type="match status" value="1"/>
</dbReference>
<accession>A0A4U7L165</accession>
<dbReference type="AlphaFoldDB" id="A0A4U7L165"/>
<keyword evidence="2" id="KW-1185">Reference proteome</keyword>
<dbReference type="InterPro" id="IPR012349">
    <property type="entry name" value="Split_barrel_FMN-bd"/>
</dbReference>
<reference evidence="1 2" key="1">
    <citation type="submission" date="2019-05" db="EMBL/GenBank/DDBJ databases">
        <title>Sporisorium graminicola CBS 10092 draft sequencing and annotation.</title>
        <authorList>
            <person name="Solano-Gonzalez S."/>
            <person name="Caddick M.X."/>
            <person name="Darby A."/>
        </authorList>
    </citation>
    <scope>NUCLEOTIDE SEQUENCE [LARGE SCALE GENOMIC DNA]</scope>
    <source>
        <strain evidence="1 2">CBS 10092</strain>
    </source>
</reference>
<dbReference type="OrthoDB" id="2101473at2759"/>
<dbReference type="KEGG" id="sgra:EX895_000454"/>
<gene>
    <name evidence="1" type="ORF">EX895_000454</name>
</gene>
<sequence>MYMRPETVVSEWSAVEEFLGEHSLGLLTTAIPLAGQATLQASHLPFLFLPPGTPPPVAESVGTTSNNSVDGTWNSGPDDTLDLGRLQCHLARSNPQAKALLSLSAPEEVLVVFSSPLNHAGYISPQWYTTTKPATAKTVPTWNYAELQVYGRILPTDSATLAQITRALSDTHERKYADQTQKAEVWSVDDAPESYVRLLQRAIVGMQIKITKIGLKMKMSRDKGVGDREGVLEGLRGVGGEAGRVADLVERLGPMKRAAS</sequence>
<protein>
    <recommendedName>
        <fullName evidence="3">Transcriptional regulator</fullName>
    </recommendedName>
</protein>
<dbReference type="Gene3D" id="2.30.110.10">
    <property type="entry name" value="Electron Transport, Fmn-binding Protein, Chain A"/>
    <property type="match status" value="1"/>
</dbReference>
<name>A0A4U7L165_9BASI</name>
<dbReference type="InterPro" id="IPR007396">
    <property type="entry name" value="TR_PAI2-type"/>
</dbReference>
<comment type="caution">
    <text evidence="1">The sequence shown here is derived from an EMBL/GenBank/DDBJ whole genome shotgun (WGS) entry which is preliminary data.</text>
</comment>
<evidence type="ECO:0008006" key="3">
    <source>
        <dbReference type="Google" id="ProtNLM"/>
    </source>
</evidence>
<dbReference type="RefSeq" id="XP_029742441.1">
    <property type="nucleotide sequence ID" value="XM_029881055.1"/>
</dbReference>
<evidence type="ECO:0000313" key="1">
    <source>
        <dbReference type="EMBL" id="TKY90456.1"/>
    </source>
</evidence>
<proteinExistence type="predicted"/>
<dbReference type="PIRSF" id="PIRSF010372">
    <property type="entry name" value="PaiB"/>
    <property type="match status" value="1"/>
</dbReference>
<dbReference type="SUPFAM" id="SSF50475">
    <property type="entry name" value="FMN-binding split barrel"/>
    <property type="match status" value="1"/>
</dbReference>
<evidence type="ECO:0000313" key="2">
    <source>
        <dbReference type="Proteomes" id="UP000306050"/>
    </source>
</evidence>
<dbReference type="EMBL" id="SRRM01000002">
    <property type="protein sequence ID" value="TKY90456.1"/>
    <property type="molecule type" value="Genomic_DNA"/>
</dbReference>
<organism evidence="1 2">
    <name type="scientific">Sporisorium graminicola</name>
    <dbReference type="NCBI Taxonomy" id="280036"/>
    <lineage>
        <taxon>Eukaryota</taxon>
        <taxon>Fungi</taxon>
        <taxon>Dikarya</taxon>
        <taxon>Basidiomycota</taxon>
        <taxon>Ustilaginomycotina</taxon>
        <taxon>Ustilaginomycetes</taxon>
        <taxon>Ustilaginales</taxon>
        <taxon>Ustilaginaceae</taxon>
        <taxon>Sporisorium</taxon>
    </lineage>
</organism>
<dbReference type="Proteomes" id="UP000306050">
    <property type="component" value="Chromosome SGRAM_1"/>
</dbReference>
<dbReference type="PANTHER" id="PTHR35802:SF1">
    <property type="entry name" value="PROTEASE SYNTHASE AND SPORULATION PROTEIN PAI 2"/>
    <property type="match status" value="1"/>
</dbReference>